<evidence type="ECO:0000256" key="3">
    <source>
        <dbReference type="ARBA" id="ARBA00022679"/>
    </source>
</evidence>
<comment type="similarity">
    <text evidence="2 12">Belongs to the taffazin family.</text>
</comment>
<dbReference type="GO" id="GO:0005743">
    <property type="term" value="C:mitochondrial inner membrane"/>
    <property type="evidence" value="ECO:0007669"/>
    <property type="project" value="UniProtKB-SubCell"/>
</dbReference>
<sequence>MLAVLSTATVSAVGLICKAFLNSGLCAVQVNGLHKLKAALESPKRNSGHGVITVCNHISTLDDPVTWGVLPARYYLSSRTTRWALGFTIPALARVFSKFFTLGQTLETFRGKGVHQAAVDTAIQKLNQGGWVHLYGEGKVNQPNTYPRDGRGNACLPKFKWGVGRILMEAKTPPIVIPMWLTGFDQLMPEGRPFPYKYLPRIGARLSITFGDPVPAHELLVALDVSKTDSDIDLASTVLKDAKGLTGWMGDAANLEQGHAIPHEQDSPYNLFVRQKLTAIIHREVQALGRSISGPLLDTRSS</sequence>
<evidence type="ECO:0000256" key="8">
    <source>
        <dbReference type="ARBA" id="ARBA00023136"/>
    </source>
</evidence>
<dbReference type="SMART" id="SM00563">
    <property type="entry name" value="PlsC"/>
    <property type="match status" value="1"/>
</dbReference>
<keyword evidence="9" id="KW-0012">Acyltransferase</keyword>
<comment type="catalytic activity">
    <reaction evidence="11">
        <text>1'-[1,2-diacyl-sn-glycero-3-phospho],3'-[1-acyl-sn-glycero-3-phospho]-glycerol + a 1,2-diacyl-sn-glycero-3-phosphocholine = a cardiolipin + a 1-acyl-sn-glycero-3-phosphocholine</text>
        <dbReference type="Rhea" id="RHEA:33731"/>
        <dbReference type="ChEBI" id="CHEBI:57643"/>
        <dbReference type="ChEBI" id="CHEBI:58168"/>
        <dbReference type="ChEBI" id="CHEBI:62237"/>
        <dbReference type="ChEBI" id="CHEBI:64743"/>
    </reaction>
    <physiologicalReaction direction="left-to-right" evidence="11">
        <dbReference type="Rhea" id="RHEA:33732"/>
    </physiologicalReaction>
    <physiologicalReaction direction="right-to-left" evidence="11">
        <dbReference type="Rhea" id="RHEA:33733"/>
    </physiologicalReaction>
</comment>
<dbReference type="GO" id="GO:0007007">
    <property type="term" value="P:inner mitochondrial membrane organization"/>
    <property type="evidence" value="ECO:0007669"/>
    <property type="project" value="TreeGrafter"/>
</dbReference>
<evidence type="ECO:0000256" key="6">
    <source>
        <dbReference type="ARBA" id="ARBA00023098"/>
    </source>
</evidence>
<keyword evidence="5" id="KW-0999">Mitochondrion inner membrane</keyword>
<keyword evidence="6" id="KW-0443">Lipid metabolism</keyword>
<evidence type="ECO:0000256" key="12">
    <source>
        <dbReference type="RuleBase" id="RU365062"/>
    </source>
</evidence>
<evidence type="ECO:0000256" key="2">
    <source>
        <dbReference type="ARBA" id="ARBA00010524"/>
    </source>
</evidence>
<dbReference type="OrthoDB" id="193467at2759"/>
<evidence type="ECO:0000313" key="14">
    <source>
        <dbReference type="EMBL" id="KIM45913.1"/>
    </source>
</evidence>
<evidence type="ECO:0000256" key="9">
    <source>
        <dbReference type="ARBA" id="ARBA00023315"/>
    </source>
</evidence>
<name>A0A0C2Y7S1_HEBCY</name>
<evidence type="ECO:0000256" key="10">
    <source>
        <dbReference type="ARBA" id="ARBA00024323"/>
    </source>
</evidence>
<reference evidence="14 15" key="1">
    <citation type="submission" date="2014-04" db="EMBL/GenBank/DDBJ databases">
        <authorList>
            <consortium name="DOE Joint Genome Institute"/>
            <person name="Kuo A."/>
            <person name="Gay G."/>
            <person name="Dore J."/>
            <person name="Kohler A."/>
            <person name="Nagy L.G."/>
            <person name="Floudas D."/>
            <person name="Copeland A."/>
            <person name="Barry K.W."/>
            <person name="Cichocki N."/>
            <person name="Veneault-Fourrey C."/>
            <person name="LaButti K."/>
            <person name="Lindquist E.A."/>
            <person name="Lipzen A."/>
            <person name="Lundell T."/>
            <person name="Morin E."/>
            <person name="Murat C."/>
            <person name="Sun H."/>
            <person name="Tunlid A."/>
            <person name="Henrissat B."/>
            <person name="Grigoriev I.V."/>
            <person name="Hibbett D.S."/>
            <person name="Martin F."/>
            <person name="Nordberg H.P."/>
            <person name="Cantor M.N."/>
            <person name="Hua S.X."/>
        </authorList>
    </citation>
    <scope>NUCLEOTIDE SEQUENCE [LARGE SCALE GENOMIC DNA]</scope>
    <source>
        <strain evidence="15">h7</strain>
    </source>
</reference>
<dbReference type="PANTHER" id="PTHR12497">
    <property type="entry name" value="TAZ PROTEIN TAFAZZIN"/>
    <property type="match status" value="1"/>
</dbReference>
<evidence type="ECO:0000313" key="15">
    <source>
        <dbReference type="Proteomes" id="UP000053424"/>
    </source>
</evidence>
<dbReference type="SUPFAM" id="SSF69593">
    <property type="entry name" value="Glycerol-3-phosphate (1)-acyltransferase"/>
    <property type="match status" value="1"/>
</dbReference>
<comment type="subcellular location">
    <subcellularLocation>
        <location evidence="1">Mitochondrion inner membrane</location>
        <topology evidence="1">Peripheral membrane protein</topology>
        <orientation evidence="1">Intermembrane side</orientation>
    </subcellularLocation>
    <subcellularLocation>
        <location evidence="10">Mitochondrion outer membrane</location>
        <topology evidence="10">Peripheral membrane protein</topology>
        <orientation evidence="10">Intermembrane side</orientation>
    </subcellularLocation>
</comment>
<accession>A0A0C2Y7S1</accession>
<dbReference type="STRING" id="686832.A0A0C2Y7S1"/>
<proteinExistence type="inferred from homology"/>
<dbReference type="EMBL" id="KN831771">
    <property type="protein sequence ID" value="KIM45913.1"/>
    <property type="molecule type" value="Genomic_DNA"/>
</dbReference>
<organism evidence="14 15">
    <name type="scientific">Hebeloma cylindrosporum</name>
    <dbReference type="NCBI Taxonomy" id="76867"/>
    <lineage>
        <taxon>Eukaryota</taxon>
        <taxon>Fungi</taxon>
        <taxon>Dikarya</taxon>
        <taxon>Basidiomycota</taxon>
        <taxon>Agaricomycotina</taxon>
        <taxon>Agaricomycetes</taxon>
        <taxon>Agaricomycetidae</taxon>
        <taxon>Agaricales</taxon>
        <taxon>Agaricineae</taxon>
        <taxon>Hymenogastraceae</taxon>
        <taxon>Hebeloma</taxon>
    </lineage>
</organism>
<dbReference type="HOGENOM" id="CLU_046747_0_1_1"/>
<feature type="domain" description="Phospholipid/glycerol acyltransferase" evidence="13">
    <location>
        <begin position="51"/>
        <end position="184"/>
    </location>
</feature>
<evidence type="ECO:0000256" key="5">
    <source>
        <dbReference type="ARBA" id="ARBA00022792"/>
    </source>
</evidence>
<dbReference type="AlphaFoldDB" id="A0A0C2Y7S1"/>
<dbReference type="PRINTS" id="PR00979">
    <property type="entry name" value="TAFAZZIN"/>
</dbReference>
<evidence type="ECO:0000256" key="11">
    <source>
        <dbReference type="ARBA" id="ARBA00047906"/>
    </source>
</evidence>
<evidence type="ECO:0000259" key="13">
    <source>
        <dbReference type="SMART" id="SM00563"/>
    </source>
</evidence>
<dbReference type="InterPro" id="IPR000872">
    <property type="entry name" value="Tafazzin"/>
</dbReference>
<keyword evidence="15" id="KW-1185">Reference proteome</keyword>
<keyword evidence="7" id="KW-0496">Mitochondrion</keyword>
<evidence type="ECO:0000256" key="7">
    <source>
        <dbReference type="ARBA" id="ARBA00023128"/>
    </source>
</evidence>
<dbReference type="CDD" id="cd07989">
    <property type="entry name" value="LPLAT_AGPAT-like"/>
    <property type="match status" value="1"/>
</dbReference>
<dbReference type="InterPro" id="IPR002123">
    <property type="entry name" value="Plipid/glycerol_acylTrfase"/>
</dbReference>
<gene>
    <name evidence="14" type="ORF">M413DRAFT_23723</name>
</gene>
<evidence type="ECO:0000256" key="4">
    <source>
        <dbReference type="ARBA" id="ARBA00022787"/>
    </source>
</evidence>
<keyword evidence="3" id="KW-0808">Transferase</keyword>
<dbReference type="Proteomes" id="UP000053424">
    <property type="component" value="Unassembled WGS sequence"/>
</dbReference>
<dbReference type="GO" id="GO:0035965">
    <property type="term" value="P:cardiolipin acyl-chain remodeling"/>
    <property type="evidence" value="ECO:0007669"/>
    <property type="project" value="TreeGrafter"/>
</dbReference>
<dbReference type="GO" id="GO:0047184">
    <property type="term" value="F:1-acylglycerophosphocholine O-acyltransferase activity"/>
    <property type="evidence" value="ECO:0007669"/>
    <property type="project" value="TreeGrafter"/>
</dbReference>
<keyword evidence="8" id="KW-0472">Membrane</keyword>
<dbReference type="Pfam" id="PF01553">
    <property type="entry name" value="Acyltransferase"/>
    <property type="match status" value="1"/>
</dbReference>
<protein>
    <recommendedName>
        <fullName evidence="12">Tafazzin family protein</fullName>
    </recommendedName>
</protein>
<keyword evidence="4" id="KW-1000">Mitochondrion outer membrane</keyword>
<evidence type="ECO:0000256" key="1">
    <source>
        <dbReference type="ARBA" id="ARBA00004137"/>
    </source>
</evidence>
<reference evidence="15" key="2">
    <citation type="submission" date="2015-01" db="EMBL/GenBank/DDBJ databases">
        <title>Evolutionary Origins and Diversification of the Mycorrhizal Mutualists.</title>
        <authorList>
            <consortium name="DOE Joint Genome Institute"/>
            <consortium name="Mycorrhizal Genomics Consortium"/>
            <person name="Kohler A."/>
            <person name="Kuo A."/>
            <person name="Nagy L.G."/>
            <person name="Floudas D."/>
            <person name="Copeland A."/>
            <person name="Barry K.W."/>
            <person name="Cichocki N."/>
            <person name="Veneault-Fourrey C."/>
            <person name="LaButti K."/>
            <person name="Lindquist E.A."/>
            <person name="Lipzen A."/>
            <person name="Lundell T."/>
            <person name="Morin E."/>
            <person name="Murat C."/>
            <person name="Riley R."/>
            <person name="Ohm R."/>
            <person name="Sun H."/>
            <person name="Tunlid A."/>
            <person name="Henrissat B."/>
            <person name="Grigoriev I.V."/>
            <person name="Hibbett D.S."/>
            <person name="Martin F."/>
        </authorList>
    </citation>
    <scope>NUCLEOTIDE SEQUENCE [LARGE SCALE GENOMIC DNA]</scope>
    <source>
        <strain evidence="15">h7</strain>
    </source>
</reference>
<dbReference type="PANTHER" id="PTHR12497:SF0">
    <property type="entry name" value="TAFAZZIN"/>
    <property type="match status" value="1"/>
</dbReference>
<dbReference type="GO" id="GO:0005741">
    <property type="term" value="C:mitochondrial outer membrane"/>
    <property type="evidence" value="ECO:0007669"/>
    <property type="project" value="UniProtKB-SubCell"/>
</dbReference>